<protein>
    <submittedName>
        <fullName evidence="1">Uncharacterized protein</fullName>
    </submittedName>
</protein>
<keyword evidence="2" id="KW-1185">Reference proteome</keyword>
<accession>A0A0M6Y6L9</accession>
<proteinExistence type="predicted"/>
<dbReference type="AlphaFoldDB" id="A0A0M6Y6L9"/>
<dbReference type="EMBL" id="CXST01000002">
    <property type="protein sequence ID" value="CTQ44651.1"/>
    <property type="molecule type" value="Genomic_DNA"/>
</dbReference>
<reference evidence="2" key="1">
    <citation type="submission" date="2015-07" db="EMBL/GenBank/DDBJ databases">
        <authorList>
            <person name="Rodrigo-Torres Lidia"/>
            <person name="Arahal R.David."/>
        </authorList>
    </citation>
    <scope>NUCLEOTIDE SEQUENCE [LARGE SCALE GENOMIC DNA]</scope>
    <source>
        <strain evidence="2">CECT 4801</strain>
    </source>
</reference>
<evidence type="ECO:0000313" key="1">
    <source>
        <dbReference type="EMBL" id="CTQ44651.1"/>
    </source>
</evidence>
<evidence type="ECO:0000313" key="2">
    <source>
        <dbReference type="Proteomes" id="UP000048926"/>
    </source>
</evidence>
<gene>
    <name evidence="1" type="ORF">LAL4801_03096</name>
</gene>
<dbReference type="Proteomes" id="UP000048926">
    <property type="component" value="Unassembled WGS sequence"/>
</dbReference>
<organism evidence="1 2">
    <name type="scientific">Roseibium aggregatum</name>
    <dbReference type="NCBI Taxonomy" id="187304"/>
    <lineage>
        <taxon>Bacteria</taxon>
        <taxon>Pseudomonadati</taxon>
        <taxon>Pseudomonadota</taxon>
        <taxon>Alphaproteobacteria</taxon>
        <taxon>Hyphomicrobiales</taxon>
        <taxon>Stappiaceae</taxon>
        <taxon>Roseibium</taxon>
    </lineage>
</organism>
<sequence length="54" mass="6369">MLSSTPLVVFPNFLDLILARRGQFKAVQLFRKAEFIETALLPQPCWRFCIMVRR</sequence>
<name>A0A0M6Y6L9_9HYPH</name>